<keyword evidence="13" id="KW-0472">Membrane</keyword>
<evidence type="ECO:0000313" key="19">
    <source>
        <dbReference type="Proteomes" id="UP000602395"/>
    </source>
</evidence>
<accession>A0ABR7W8L5</accession>
<dbReference type="InterPro" id="IPR006311">
    <property type="entry name" value="TAT_signal"/>
</dbReference>
<dbReference type="Gene3D" id="3.30.428.30">
    <property type="entry name" value="HIT family - CDH-like"/>
    <property type="match status" value="1"/>
</dbReference>
<name>A0ABR7W8L5_9ACTN</name>
<comment type="subcellular location">
    <subcellularLocation>
        <location evidence="2">Cell membrane</location>
        <topology evidence="2">Single-pass membrane protein</topology>
    </subcellularLocation>
</comment>
<evidence type="ECO:0000256" key="10">
    <source>
        <dbReference type="ARBA" id="ARBA00022801"/>
    </source>
</evidence>
<gene>
    <name evidence="18" type="ORF">IDF66_04605</name>
</gene>
<dbReference type="InterPro" id="IPR036265">
    <property type="entry name" value="HIT-like_sf"/>
</dbReference>
<keyword evidence="8" id="KW-0444">Lipid biosynthesis</keyword>
<evidence type="ECO:0000256" key="12">
    <source>
        <dbReference type="ARBA" id="ARBA00023098"/>
    </source>
</evidence>
<sequence length="287" mass="30096">MDEAANAKVGVSRRTFLTTSAAIGLGATVATSTGVRSASAAPLGTGSAMVGGGPPPPPPGCGSVNSGDFLWKSVKDATVANPGAGNRVVEPQPQPTTAFTQLYAVRHGGDKPSSAFDQLLVPTRRISGIECETLWQPDMLNLWKYAWIEATGVLPTAEENIVVGVNSQKARRLNQLHIHLSRLYAGTRKSLDGVGGLPTQLADWTKPKANVELAIDDPNRTSAHFRVVHLDALLPNLFATLHQAVGAKGMAAQMIAVTKAPKGFYVISSESGLPHGGTSTCDGLFHM</sequence>
<dbReference type="EC" id="3.6.1.26" evidence="6"/>
<keyword evidence="12" id="KW-0443">Lipid metabolism</keyword>
<evidence type="ECO:0000256" key="5">
    <source>
        <dbReference type="ARBA" id="ARBA00006435"/>
    </source>
</evidence>
<keyword evidence="15" id="KW-1208">Phospholipid metabolism</keyword>
<evidence type="ECO:0000256" key="3">
    <source>
        <dbReference type="ARBA" id="ARBA00004927"/>
    </source>
</evidence>
<comment type="pathway">
    <text evidence="3">Phospholipid metabolism; CDP-diacylglycerol degradation; phosphatidate from CDP-diacylglycerol: step 1/1.</text>
</comment>
<evidence type="ECO:0000256" key="16">
    <source>
        <dbReference type="ARBA" id="ARBA00032888"/>
    </source>
</evidence>
<keyword evidence="10" id="KW-0378">Hydrolase</keyword>
<evidence type="ECO:0000256" key="1">
    <source>
        <dbReference type="ARBA" id="ARBA00001007"/>
    </source>
</evidence>
<keyword evidence="9" id="KW-0812">Transmembrane</keyword>
<dbReference type="InterPro" id="IPR003763">
    <property type="entry name" value="CDP-diacylglyc_Pase"/>
</dbReference>
<keyword evidence="7" id="KW-1003">Cell membrane</keyword>
<comment type="similarity">
    <text evidence="5">Belongs to the Cdh family.</text>
</comment>
<evidence type="ECO:0000256" key="13">
    <source>
        <dbReference type="ARBA" id="ARBA00023136"/>
    </source>
</evidence>
<reference evidence="18 19" key="1">
    <citation type="submission" date="2020-09" db="EMBL/GenBank/DDBJ databases">
        <title>Novel species in genus Gordonia.</title>
        <authorList>
            <person name="Zhang G."/>
        </authorList>
    </citation>
    <scope>NUCLEOTIDE SEQUENCE [LARGE SCALE GENOMIC DNA]</scope>
    <source>
        <strain evidence="18 19">ON-33</strain>
    </source>
</reference>
<dbReference type="RefSeq" id="WP_190265853.1">
    <property type="nucleotide sequence ID" value="NZ_BAABAD010000003.1"/>
</dbReference>
<evidence type="ECO:0000256" key="15">
    <source>
        <dbReference type="ARBA" id="ARBA00023264"/>
    </source>
</evidence>
<comment type="caution">
    <text evidence="18">The sequence shown here is derived from an EMBL/GenBank/DDBJ whole genome shotgun (WGS) entry which is preliminary data.</text>
</comment>
<dbReference type="SUPFAM" id="SSF54197">
    <property type="entry name" value="HIT-like"/>
    <property type="match status" value="1"/>
</dbReference>
<evidence type="ECO:0000256" key="4">
    <source>
        <dbReference type="ARBA" id="ARBA00005189"/>
    </source>
</evidence>
<evidence type="ECO:0000313" key="18">
    <source>
        <dbReference type="EMBL" id="MBD1318856.1"/>
    </source>
</evidence>
<evidence type="ECO:0000256" key="7">
    <source>
        <dbReference type="ARBA" id="ARBA00022475"/>
    </source>
</evidence>
<evidence type="ECO:0000256" key="17">
    <source>
        <dbReference type="ARBA" id="ARBA00032892"/>
    </source>
</evidence>
<protein>
    <recommendedName>
        <fullName evidence="6">CDP-diacylglycerol diphosphatase</fullName>
        <ecNumber evidence="6">3.6.1.26</ecNumber>
    </recommendedName>
    <alternativeName>
        <fullName evidence="16">CDP-diacylglycerol phosphatidylhydrolase</fullName>
    </alternativeName>
    <alternativeName>
        <fullName evidence="17">CDP-diglyceride hydrolase</fullName>
    </alternativeName>
</protein>
<keyword evidence="11" id="KW-1133">Transmembrane helix</keyword>
<evidence type="ECO:0000256" key="9">
    <source>
        <dbReference type="ARBA" id="ARBA00022692"/>
    </source>
</evidence>
<dbReference type="Proteomes" id="UP000602395">
    <property type="component" value="Unassembled WGS sequence"/>
</dbReference>
<organism evidence="18 19">
    <name type="scientific">Gordonia hankookensis</name>
    <dbReference type="NCBI Taxonomy" id="589403"/>
    <lineage>
        <taxon>Bacteria</taxon>
        <taxon>Bacillati</taxon>
        <taxon>Actinomycetota</taxon>
        <taxon>Actinomycetes</taxon>
        <taxon>Mycobacteriales</taxon>
        <taxon>Gordoniaceae</taxon>
        <taxon>Gordonia</taxon>
    </lineage>
</organism>
<evidence type="ECO:0000256" key="6">
    <source>
        <dbReference type="ARBA" id="ARBA00012375"/>
    </source>
</evidence>
<dbReference type="EMBL" id="JACWMS010000001">
    <property type="protein sequence ID" value="MBD1318856.1"/>
    <property type="molecule type" value="Genomic_DNA"/>
</dbReference>
<evidence type="ECO:0000256" key="11">
    <source>
        <dbReference type="ARBA" id="ARBA00022989"/>
    </source>
</evidence>
<dbReference type="Pfam" id="PF02611">
    <property type="entry name" value="CDH"/>
    <property type="match status" value="1"/>
</dbReference>
<keyword evidence="19" id="KW-1185">Reference proteome</keyword>
<comment type="catalytic activity">
    <reaction evidence="1">
        <text>a CDP-1,2-diacyl-sn-glycerol + H2O = a 1,2-diacyl-sn-glycero-3-phosphate + CMP + 2 H(+)</text>
        <dbReference type="Rhea" id="RHEA:15221"/>
        <dbReference type="ChEBI" id="CHEBI:15377"/>
        <dbReference type="ChEBI" id="CHEBI:15378"/>
        <dbReference type="ChEBI" id="CHEBI:58332"/>
        <dbReference type="ChEBI" id="CHEBI:58608"/>
        <dbReference type="ChEBI" id="CHEBI:60377"/>
        <dbReference type="EC" id="3.6.1.26"/>
    </reaction>
</comment>
<comment type="pathway">
    <text evidence="4">Lipid metabolism.</text>
</comment>
<evidence type="ECO:0000256" key="14">
    <source>
        <dbReference type="ARBA" id="ARBA00023209"/>
    </source>
</evidence>
<proteinExistence type="inferred from homology"/>
<dbReference type="PROSITE" id="PS51318">
    <property type="entry name" value="TAT"/>
    <property type="match status" value="1"/>
</dbReference>
<evidence type="ECO:0000256" key="8">
    <source>
        <dbReference type="ARBA" id="ARBA00022516"/>
    </source>
</evidence>
<evidence type="ECO:0000256" key="2">
    <source>
        <dbReference type="ARBA" id="ARBA00004162"/>
    </source>
</evidence>
<keyword evidence="14" id="KW-0594">Phospholipid biosynthesis</keyword>